<evidence type="ECO:0000313" key="2">
    <source>
        <dbReference type="Proteomes" id="UP001159363"/>
    </source>
</evidence>
<gene>
    <name evidence="1" type="ORF">PR048_012517</name>
</gene>
<keyword evidence="2" id="KW-1185">Reference proteome</keyword>
<organism evidence="1 2">
    <name type="scientific">Dryococelus australis</name>
    <dbReference type="NCBI Taxonomy" id="614101"/>
    <lineage>
        <taxon>Eukaryota</taxon>
        <taxon>Metazoa</taxon>
        <taxon>Ecdysozoa</taxon>
        <taxon>Arthropoda</taxon>
        <taxon>Hexapoda</taxon>
        <taxon>Insecta</taxon>
        <taxon>Pterygota</taxon>
        <taxon>Neoptera</taxon>
        <taxon>Polyneoptera</taxon>
        <taxon>Phasmatodea</taxon>
        <taxon>Verophasmatodea</taxon>
        <taxon>Anareolatae</taxon>
        <taxon>Phasmatidae</taxon>
        <taxon>Eurycanthinae</taxon>
        <taxon>Dryococelus</taxon>
    </lineage>
</organism>
<reference evidence="1 2" key="1">
    <citation type="submission" date="2023-02" db="EMBL/GenBank/DDBJ databases">
        <title>LHISI_Scaffold_Assembly.</title>
        <authorList>
            <person name="Stuart O.P."/>
            <person name="Cleave R."/>
            <person name="Magrath M.J.L."/>
            <person name="Mikheyev A.S."/>
        </authorList>
    </citation>
    <scope>NUCLEOTIDE SEQUENCE [LARGE SCALE GENOMIC DNA]</scope>
    <source>
        <strain evidence="1">Daus_M_001</strain>
        <tissue evidence="1">Leg muscle</tissue>
    </source>
</reference>
<evidence type="ECO:0000313" key="1">
    <source>
        <dbReference type="EMBL" id="KAJ8886306.1"/>
    </source>
</evidence>
<comment type="caution">
    <text evidence="1">The sequence shown here is derived from an EMBL/GenBank/DDBJ whole genome shotgun (WGS) entry which is preliminary data.</text>
</comment>
<accession>A0ABQ9HPL8</accession>
<protein>
    <submittedName>
        <fullName evidence="1">Uncharacterized protein</fullName>
    </submittedName>
</protein>
<sequence length="113" mass="12904">MIPFTHAEVVNECMLQSVKARKLKKKIPENSFIKRHYHLHCNEFANNISCQLVSEISQSSCFSLDADEATDISDIAQLSVFVQYFNGERFVEELLGLISLYGRTTGEIIFNEI</sequence>
<dbReference type="Proteomes" id="UP001159363">
    <property type="component" value="Chromosome X"/>
</dbReference>
<dbReference type="PANTHER" id="PTHR45913">
    <property type="entry name" value="EPM2A-INTERACTING PROTEIN 1"/>
    <property type="match status" value="1"/>
</dbReference>
<dbReference type="PANTHER" id="PTHR45913:SF5">
    <property type="entry name" value="GENERAL TRANSCRIPTION FACTOR II-I REPEAT DOMAIN-CONTAINING PROTEIN 2A-LIKE PROTEIN"/>
    <property type="match status" value="1"/>
</dbReference>
<proteinExistence type="predicted"/>
<dbReference type="EMBL" id="JARBHB010000004">
    <property type="protein sequence ID" value="KAJ8886306.1"/>
    <property type="molecule type" value="Genomic_DNA"/>
</dbReference>
<name>A0ABQ9HPL8_9NEOP</name>